<dbReference type="Proteomes" id="UP000256964">
    <property type="component" value="Unassembled WGS sequence"/>
</dbReference>
<sequence length="248" mass="27663">MPPSRPSRAHSACALPVDSEAARATPTDKVIIERYRNDLVDLPRPAALTVCMRDFYKIDSLARFTDPRLCIYTIGALPVNATWGTSTLERTLCIKNTECALWAIGALDNLSFDTRADCVGCLCVKITLLRECDRLRLANLERRTCPKAKDLRAVQSTMIASVQMPDPHTVFKHLYDATLGFDVQTKLPTLGVNEFVAGDIVLAECRFVRTSYDNWATWSVKFEMTGLTLVHPVPRTQHGTQSRYRGGA</sequence>
<evidence type="ECO:0000313" key="2">
    <source>
        <dbReference type="Proteomes" id="UP000256964"/>
    </source>
</evidence>
<proteinExistence type="predicted"/>
<protein>
    <submittedName>
        <fullName evidence="1">Uncharacterized protein</fullName>
    </submittedName>
</protein>
<evidence type="ECO:0000313" key="1">
    <source>
        <dbReference type="EMBL" id="RDX39660.1"/>
    </source>
</evidence>
<dbReference type="OrthoDB" id="2757616at2759"/>
<accession>A0A371CHA0</accession>
<dbReference type="AlphaFoldDB" id="A0A371CHA0"/>
<dbReference type="EMBL" id="KZ857691">
    <property type="protein sequence ID" value="RDX39660.1"/>
    <property type="molecule type" value="Genomic_DNA"/>
</dbReference>
<name>A0A371CHA0_9APHY</name>
<keyword evidence="2" id="KW-1185">Reference proteome</keyword>
<reference evidence="1 2" key="1">
    <citation type="journal article" date="2018" name="Biotechnol. Biofuels">
        <title>Integrative visual omics of the white-rot fungus Polyporus brumalis exposes the biotechnological potential of its oxidative enzymes for delignifying raw plant biomass.</title>
        <authorList>
            <person name="Miyauchi S."/>
            <person name="Rancon A."/>
            <person name="Drula E."/>
            <person name="Hage H."/>
            <person name="Chaduli D."/>
            <person name="Favel A."/>
            <person name="Grisel S."/>
            <person name="Henrissat B."/>
            <person name="Herpoel-Gimbert I."/>
            <person name="Ruiz-Duenas F.J."/>
            <person name="Chevret D."/>
            <person name="Hainaut M."/>
            <person name="Lin J."/>
            <person name="Wang M."/>
            <person name="Pangilinan J."/>
            <person name="Lipzen A."/>
            <person name="Lesage-Meessen L."/>
            <person name="Navarro D."/>
            <person name="Riley R."/>
            <person name="Grigoriev I.V."/>
            <person name="Zhou S."/>
            <person name="Raouche S."/>
            <person name="Rosso M.N."/>
        </authorList>
    </citation>
    <scope>NUCLEOTIDE SEQUENCE [LARGE SCALE GENOMIC DNA]</scope>
    <source>
        <strain evidence="1 2">BRFM 1820</strain>
    </source>
</reference>
<organism evidence="1 2">
    <name type="scientific">Lentinus brumalis</name>
    <dbReference type="NCBI Taxonomy" id="2498619"/>
    <lineage>
        <taxon>Eukaryota</taxon>
        <taxon>Fungi</taxon>
        <taxon>Dikarya</taxon>
        <taxon>Basidiomycota</taxon>
        <taxon>Agaricomycotina</taxon>
        <taxon>Agaricomycetes</taxon>
        <taxon>Polyporales</taxon>
        <taxon>Polyporaceae</taxon>
        <taxon>Lentinus</taxon>
    </lineage>
</organism>
<gene>
    <name evidence="1" type="ORF">OH76DRAFT_1490931</name>
</gene>